<dbReference type="RefSeq" id="WP_097189466.1">
    <property type="nucleotide sequence ID" value="NZ_OBQK01000036.1"/>
</dbReference>
<proteinExistence type="predicted"/>
<feature type="transmembrane region" description="Helical" evidence="2">
    <location>
        <begin position="405"/>
        <end position="424"/>
    </location>
</feature>
<feature type="compositionally biased region" description="Pro residues" evidence="1">
    <location>
        <begin position="511"/>
        <end position="525"/>
    </location>
</feature>
<dbReference type="AlphaFoldDB" id="A0A285VWS9"/>
<evidence type="ECO:0000313" key="6">
    <source>
        <dbReference type="Proteomes" id="UP000219688"/>
    </source>
</evidence>
<name>A0A285VWS9_9MICO</name>
<sequence length="805" mass="84791">MTPTTPEVPVSRAGLRALRAARHALKVPPVPRDFRRDIEGMRAIAVIGVLLWHAGVPLVPGGFVGVDVFFVVSGFLMTALLLEEARARGRIDVGRFYARRARRLLPAALTALLGTALLTVLFLPRTRWWDTGIDVLSAAAYLVNWRMASGATDYLDVSRAPSPVQHYWSLAVEEQFYVLWPLLLLAILLVARGRAGVFRAGSWTITALLLAGSLGISWWWTQTYAAQAYFVTPTRVYELMLGAVVALGALAWPTIPRFLSAVLGWLGLAMVVASLFVIDQHTPFPGTAALLPTVGAALVLVSGFRAGSWGPELALRARWMQWVGRISYSLYLWHWPFVAAAASIVGVGAGGPVSLPVQWGLVAVLVSVVPAWLSFRYVEEPVRVHGRLLQRRVGPGVATWRTLRLGVNCSLAGVLLGLTLMVAAPPTVSGEQVSWRTPAVVDELRAPVGAGTLGAGGAVAPPTSGDGGAGEDDGSGSGGDGVEADGGAGTAGPDGSSSTVDGSVATEEPVAAPPEPEPEPTPEPVPDVLGQLAVPVEQVPADRPLMVPEGCFPGLTESQVGVCEAGDPDGPVTVALFGDSHAGMWVTALDEIGRERGWRVVTLAKSSCPPTAGLEFARGAAPQGYEQCTAYQQDVLERLLAEQPDVVLISSASYDAPAEAVAEALARRVDQLAGRDVLPVLVRDVPRPPFDLPECLVENPDRASACAFDRADALARSGTGHEELARIRPGMPFVDLTEAICPAETCAPVVGGVVVWRDSNHLSATYVRSLRDLVEQRVLPLVALSQVSLPAAPGGLLGGAALGSG</sequence>
<dbReference type="Pfam" id="PF19040">
    <property type="entry name" value="SGNH"/>
    <property type="match status" value="1"/>
</dbReference>
<dbReference type="InterPro" id="IPR043968">
    <property type="entry name" value="SGNH"/>
</dbReference>
<feature type="compositionally biased region" description="Gly residues" evidence="1">
    <location>
        <begin position="475"/>
        <end position="492"/>
    </location>
</feature>
<dbReference type="InterPro" id="IPR002656">
    <property type="entry name" value="Acyl_transf_3_dom"/>
</dbReference>
<feature type="transmembrane region" description="Helical" evidence="2">
    <location>
        <begin position="62"/>
        <end position="82"/>
    </location>
</feature>
<feature type="transmembrane region" description="Helical" evidence="2">
    <location>
        <begin position="236"/>
        <end position="252"/>
    </location>
</feature>
<evidence type="ECO:0000259" key="4">
    <source>
        <dbReference type="Pfam" id="PF19040"/>
    </source>
</evidence>
<evidence type="ECO:0000259" key="3">
    <source>
        <dbReference type="Pfam" id="PF01757"/>
    </source>
</evidence>
<feature type="transmembrane region" description="Helical" evidence="2">
    <location>
        <begin position="284"/>
        <end position="307"/>
    </location>
</feature>
<evidence type="ECO:0000256" key="1">
    <source>
        <dbReference type="SAM" id="MobiDB-lite"/>
    </source>
</evidence>
<dbReference type="GO" id="GO:0016020">
    <property type="term" value="C:membrane"/>
    <property type="evidence" value="ECO:0007669"/>
    <property type="project" value="TreeGrafter"/>
</dbReference>
<feature type="transmembrane region" description="Helical" evidence="2">
    <location>
        <begin position="328"/>
        <end position="351"/>
    </location>
</feature>
<keyword evidence="2" id="KW-0472">Membrane</keyword>
<dbReference type="GO" id="GO:0009103">
    <property type="term" value="P:lipopolysaccharide biosynthetic process"/>
    <property type="evidence" value="ECO:0007669"/>
    <property type="project" value="TreeGrafter"/>
</dbReference>
<protein>
    <submittedName>
        <fullName evidence="5">Peptidoglycan/LPS O-acetylase OafA/YrhL, contains acyltransferase and SGNH-hydrolase domains</fullName>
    </submittedName>
</protein>
<dbReference type="Pfam" id="PF01757">
    <property type="entry name" value="Acyl_transf_3"/>
    <property type="match status" value="1"/>
</dbReference>
<organism evidence="5 6">
    <name type="scientific">Ornithinimicrobium cerasi</name>
    <dbReference type="NCBI Taxonomy" id="2248773"/>
    <lineage>
        <taxon>Bacteria</taxon>
        <taxon>Bacillati</taxon>
        <taxon>Actinomycetota</taxon>
        <taxon>Actinomycetes</taxon>
        <taxon>Micrococcales</taxon>
        <taxon>Ornithinimicrobiaceae</taxon>
        <taxon>Ornithinimicrobium</taxon>
    </lineage>
</organism>
<dbReference type="InterPro" id="IPR050879">
    <property type="entry name" value="Acyltransferase_3"/>
</dbReference>
<dbReference type="GO" id="GO:0016747">
    <property type="term" value="F:acyltransferase activity, transferring groups other than amino-acyl groups"/>
    <property type="evidence" value="ECO:0007669"/>
    <property type="project" value="InterPro"/>
</dbReference>
<dbReference type="EMBL" id="OBQK01000036">
    <property type="protein sequence ID" value="SOC58413.1"/>
    <property type="molecule type" value="Genomic_DNA"/>
</dbReference>
<accession>A0A285VWS9</accession>
<feature type="domain" description="SGNH" evidence="4">
    <location>
        <begin position="559"/>
        <end position="775"/>
    </location>
</feature>
<dbReference type="Proteomes" id="UP000219688">
    <property type="component" value="Unassembled WGS sequence"/>
</dbReference>
<evidence type="ECO:0000313" key="5">
    <source>
        <dbReference type="EMBL" id="SOC58413.1"/>
    </source>
</evidence>
<dbReference type="SUPFAM" id="SSF52266">
    <property type="entry name" value="SGNH hydrolase"/>
    <property type="match status" value="1"/>
</dbReference>
<keyword evidence="5" id="KW-0012">Acyltransferase</keyword>
<evidence type="ECO:0000256" key="2">
    <source>
        <dbReference type="SAM" id="Phobius"/>
    </source>
</evidence>
<dbReference type="PANTHER" id="PTHR23028">
    <property type="entry name" value="ACETYLTRANSFERASE"/>
    <property type="match status" value="1"/>
</dbReference>
<feature type="domain" description="Acyltransferase 3" evidence="3">
    <location>
        <begin position="37"/>
        <end position="373"/>
    </location>
</feature>
<keyword evidence="2" id="KW-1133">Transmembrane helix</keyword>
<feature type="transmembrane region" description="Helical" evidence="2">
    <location>
        <begin position="203"/>
        <end position="221"/>
    </location>
</feature>
<dbReference type="GO" id="GO:0016787">
    <property type="term" value="F:hydrolase activity"/>
    <property type="evidence" value="ECO:0007669"/>
    <property type="project" value="UniProtKB-KW"/>
</dbReference>
<feature type="compositionally biased region" description="Low complexity" evidence="1">
    <location>
        <begin position="493"/>
        <end position="510"/>
    </location>
</feature>
<keyword evidence="5" id="KW-0378">Hydrolase</keyword>
<feature type="transmembrane region" description="Helical" evidence="2">
    <location>
        <begin position="175"/>
        <end position="191"/>
    </location>
</feature>
<keyword evidence="2" id="KW-0812">Transmembrane</keyword>
<feature type="region of interest" description="Disordered" evidence="1">
    <location>
        <begin position="451"/>
        <end position="527"/>
    </location>
</feature>
<dbReference type="PANTHER" id="PTHR23028:SF53">
    <property type="entry name" value="ACYL_TRANSF_3 DOMAIN-CONTAINING PROTEIN"/>
    <property type="match status" value="1"/>
</dbReference>
<gene>
    <name evidence="5" type="ORF">SAMN05421879_1362</name>
</gene>
<keyword evidence="6" id="KW-1185">Reference proteome</keyword>
<feature type="transmembrane region" description="Helical" evidence="2">
    <location>
        <begin position="103"/>
        <end position="123"/>
    </location>
</feature>
<reference evidence="6" key="1">
    <citation type="submission" date="2017-08" db="EMBL/GenBank/DDBJ databases">
        <authorList>
            <person name="Varghese N."/>
            <person name="Submissions S."/>
        </authorList>
    </citation>
    <scope>NUCLEOTIDE SEQUENCE [LARGE SCALE GENOMIC DNA]</scope>
    <source>
        <strain evidence="6">USBA17B2</strain>
    </source>
</reference>
<feature type="transmembrane region" description="Helical" evidence="2">
    <location>
        <begin position="259"/>
        <end position="278"/>
    </location>
</feature>
<feature type="transmembrane region" description="Helical" evidence="2">
    <location>
        <begin position="357"/>
        <end position="378"/>
    </location>
</feature>
<keyword evidence="5" id="KW-0808">Transferase</keyword>